<comment type="similarity">
    <text evidence="1">Belongs to the ABC transporter superfamily.</text>
</comment>
<accession>A0A3S3B900</accession>
<sequence>MDFVAEPGEVTALIGPNGSGKTTLLLMFASLLRPDRGTIEICGLDPITDTSAVRAVLGWMPDTLGTWESLTAREIVTAMGRLYGIAPAGARRRAEDLLRTVNLEDLADAPARTLSRGQQQRLSLARALVHHPRVLLLDEPASGLDPGGRIELRILLRRLAAAGLTVVVSSHVLADLDETADRAVFVAEGRTVRTQTIAEAGAQARRFTVRALDPEALDAVLERKGRKLDTSVEKRPGDRVIVVENESDAAGVLHDLVSAGVSVSSFGPSTGAWEQTYLSMQEESL</sequence>
<keyword evidence="7" id="KW-1185">Reference proteome</keyword>
<evidence type="ECO:0000256" key="2">
    <source>
        <dbReference type="ARBA" id="ARBA00022448"/>
    </source>
</evidence>
<reference evidence="6 7" key="1">
    <citation type="submission" date="2018-11" db="EMBL/GenBank/DDBJ databases">
        <title>Rhodococcus spongicola sp. nov. and Rhodococcus xishaensis sp. nov. from marine sponges.</title>
        <authorList>
            <person name="Li L."/>
            <person name="Lin H.W."/>
        </authorList>
    </citation>
    <scope>NUCLEOTIDE SEQUENCE [LARGE SCALE GENOMIC DNA]</scope>
    <source>
        <strain evidence="6 7">LHW51113</strain>
    </source>
</reference>
<dbReference type="CDD" id="cd03230">
    <property type="entry name" value="ABC_DR_subfamily_A"/>
    <property type="match status" value="1"/>
</dbReference>
<proteinExistence type="inferred from homology"/>
<dbReference type="PANTHER" id="PTHR43335:SF3">
    <property type="entry name" value="ABC TRANSPORTER"/>
    <property type="match status" value="1"/>
</dbReference>
<dbReference type="GO" id="GO:0005524">
    <property type="term" value="F:ATP binding"/>
    <property type="evidence" value="ECO:0007669"/>
    <property type="project" value="UniProtKB-KW"/>
</dbReference>
<protein>
    <submittedName>
        <fullName evidence="6">ABC transporter ATP-binding protein</fullName>
    </submittedName>
</protein>
<keyword evidence="4 6" id="KW-0067">ATP-binding</keyword>
<dbReference type="AlphaFoldDB" id="A0A3S3B900"/>
<organism evidence="6 7">
    <name type="scientific">Rhodococcus xishaensis</name>
    <dbReference type="NCBI Taxonomy" id="2487364"/>
    <lineage>
        <taxon>Bacteria</taxon>
        <taxon>Bacillati</taxon>
        <taxon>Actinomycetota</taxon>
        <taxon>Actinomycetes</taxon>
        <taxon>Mycobacteriales</taxon>
        <taxon>Nocardiaceae</taxon>
        <taxon>Rhodococcus</taxon>
    </lineage>
</organism>
<evidence type="ECO:0000256" key="4">
    <source>
        <dbReference type="ARBA" id="ARBA00022840"/>
    </source>
</evidence>
<keyword evidence="2" id="KW-0813">Transport</keyword>
<dbReference type="SMART" id="SM00382">
    <property type="entry name" value="AAA"/>
    <property type="match status" value="1"/>
</dbReference>
<dbReference type="EMBL" id="RKLO01000001">
    <property type="protein sequence ID" value="RVW05898.1"/>
    <property type="molecule type" value="Genomic_DNA"/>
</dbReference>
<comment type="caution">
    <text evidence="6">The sequence shown here is derived from an EMBL/GenBank/DDBJ whole genome shotgun (WGS) entry which is preliminary data.</text>
</comment>
<dbReference type="OrthoDB" id="9804819at2"/>
<dbReference type="InterPro" id="IPR003593">
    <property type="entry name" value="AAA+_ATPase"/>
</dbReference>
<dbReference type="PROSITE" id="PS50893">
    <property type="entry name" value="ABC_TRANSPORTER_2"/>
    <property type="match status" value="1"/>
</dbReference>
<dbReference type="Gene3D" id="3.40.50.300">
    <property type="entry name" value="P-loop containing nucleotide triphosphate hydrolases"/>
    <property type="match status" value="1"/>
</dbReference>
<evidence type="ECO:0000256" key="3">
    <source>
        <dbReference type="ARBA" id="ARBA00022741"/>
    </source>
</evidence>
<name>A0A3S3B900_9NOCA</name>
<evidence type="ECO:0000313" key="7">
    <source>
        <dbReference type="Proteomes" id="UP000283479"/>
    </source>
</evidence>
<dbReference type="PANTHER" id="PTHR43335">
    <property type="entry name" value="ABC TRANSPORTER, ATP-BINDING PROTEIN"/>
    <property type="match status" value="1"/>
</dbReference>
<evidence type="ECO:0000256" key="1">
    <source>
        <dbReference type="ARBA" id="ARBA00005417"/>
    </source>
</evidence>
<dbReference type="InterPro" id="IPR027417">
    <property type="entry name" value="P-loop_NTPase"/>
</dbReference>
<dbReference type="InterPro" id="IPR003439">
    <property type="entry name" value="ABC_transporter-like_ATP-bd"/>
</dbReference>
<gene>
    <name evidence="6" type="ORF">EGT50_03735</name>
</gene>
<dbReference type="Proteomes" id="UP000283479">
    <property type="component" value="Unassembled WGS sequence"/>
</dbReference>
<evidence type="ECO:0000313" key="6">
    <source>
        <dbReference type="EMBL" id="RVW05898.1"/>
    </source>
</evidence>
<dbReference type="Pfam" id="PF00005">
    <property type="entry name" value="ABC_tran"/>
    <property type="match status" value="1"/>
</dbReference>
<keyword evidence="3" id="KW-0547">Nucleotide-binding</keyword>
<dbReference type="GO" id="GO:0016887">
    <property type="term" value="F:ATP hydrolysis activity"/>
    <property type="evidence" value="ECO:0007669"/>
    <property type="project" value="InterPro"/>
</dbReference>
<feature type="domain" description="ABC transporter" evidence="5">
    <location>
        <begin position="1"/>
        <end position="213"/>
    </location>
</feature>
<evidence type="ECO:0000259" key="5">
    <source>
        <dbReference type="PROSITE" id="PS50893"/>
    </source>
</evidence>
<dbReference type="SUPFAM" id="SSF52540">
    <property type="entry name" value="P-loop containing nucleoside triphosphate hydrolases"/>
    <property type="match status" value="1"/>
</dbReference>